<dbReference type="PRINTS" id="PR00958">
    <property type="entry name" value="HOMSERKINASE"/>
</dbReference>
<dbReference type="SUPFAM" id="SSF55060">
    <property type="entry name" value="GHMP Kinase, C-terminal domain"/>
    <property type="match status" value="1"/>
</dbReference>
<evidence type="ECO:0000256" key="6">
    <source>
        <dbReference type="ARBA" id="ARBA00022679"/>
    </source>
</evidence>
<sequence>MPAVDAARSFRISAPCSSANIGPGFDVLGMSLSLYLTLDVWINTPETKEAFEMTYSGEGAKDVPLTPEHNLITKTALYVLSANGINQLPRNLKIHVHNPIPLGRGLGSSGAAVVAGVLLGDALGQLNMDKNRLLDYCLMIERHPDNVAAALMGGFVASYLRELDPEDTDGVPASESLLDIVPSPNMPQPPNGIAHCLQLSWAEPIKCIAIIPKFEVATAKARAVLPTHYERHDVIYNFQRLAVLTTALGQNPPDADLIYNAVQDRVHQPYRKTLIPGLPEILSTITPNKYDGLLGIFLSGAGPTILALATHNFEAIAEAAQAVFKANNIDSSYQVLTVVHDGATCKAL</sequence>
<keyword evidence="6" id="KW-0808">Transferase</keyword>
<dbReference type="Proteomes" id="UP000242180">
    <property type="component" value="Unassembled WGS sequence"/>
</dbReference>
<dbReference type="OMA" id="CANRIPH"/>
<dbReference type="PANTHER" id="PTHR20861:SF1">
    <property type="entry name" value="HOMOSERINE KINASE"/>
    <property type="match status" value="1"/>
</dbReference>
<keyword evidence="5" id="KW-0028">Amino-acid biosynthesis</keyword>
<accession>A0A1X2HPS8</accession>
<evidence type="ECO:0000256" key="4">
    <source>
        <dbReference type="ARBA" id="ARBA00017858"/>
    </source>
</evidence>
<gene>
    <name evidence="15" type="ORF">BCR43DRAFT_470026</name>
</gene>
<dbReference type="InterPro" id="IPR006204">
    <property type="entry name" value="GHMP_kinase_N_dom"/>
</dbReference>
<comment type="pathway">
    <text evidence="1">Amino-acid biosynthesis; L-threonine biosynthesis; L-threonine from L-aspartate: step 4/5.</text>
</comment>
<dbReference type="Gene3D" id="3.30.230.10">
    <property type="match status" value="1"/>
</dbReference>
<keyword evidence="7" id="KW-0791">Threonine biosynthesis</keyword>
<feature type="domain" description="GHMP kinase N-terminal" evidence="13">
    <location>
        <begin position="70"/>
        <end position="154"/>
    </location>
</feature>
<evidence type="ECO:0000256" key="10">
    <source>
        <dbReference type="ARBA" id="ARBA00022840"/>
    </source>
</evidence>
<dbReference type="OrthoDB" id="195231at2759"/>
<dbReference type="HAMAP" id="MF_00384">
    <property type="entry name" value="Homoser_kinase"/>
    <property type="match status" value="1"/>
</dbReference>
<dbReference type="PROSITE" id="PS00627">
    <property type="entry name" value="GHMP_KINASES_ATP"/>
    <property type="match status" value="1"/>
</dbReference>
<dbReference type="SUPFAM" id="SSF54211">
    <property type="entry name" value="Ribosomal protein S5 domain 2-like"/>
    <property type="match status" value="1"/>
</dbReference>
<dbReference type="EMBL" id="MCGN01000002">
    <property type="protein sequence ID" value="ORZ01394.1"/>
    <property type="molecule type" value="Genomic_DNA"/>
</dbReference>
<dbReference type="EC" id="2.7.1.39" evidence="3"/>
<dbReference type="InterPro" id="IPR013750">
    <property type="entry name" value="GHMP_kinase_C_dom"/>
</dbReference>
<dbReference type="PANTHER" id="PTHR20861">
    <property type="entry name" value="HOMOSERINE/4-DIPHOSPHOCYTIDYL-2-C-METHYL-D-ERYTHRITOL KINASE"/>
    <property type="match status" value="1"/>
</dbReference>
<dbReference type="InterPro" id="IPR006203">
    <property type="entry name" value="GHMP_knse_ATP-bd_CS"/>
</dbReference>
<evidence type="ECO:0000256" key="2">
    <source>
        <dbReference type="ARBA" id="ARBA00007370"/>
    </source>
</evidence>
<name>A0A1X2HPS8_SYNRA</name>
<dbReference type="AlphaFoldDB" id="A0A1X2HPS8"/>
<dbReference type="GO" id="GO:0009092">
    <property type="term" value="P:homoserine metabolic process"/>
    <property type="evidence" value="ECO:0007669"/>
    <property type="project" value="EnsemblFungi"/>
</dbReference>
<dbReference type="NCBIfam" id="TIGR00191">
    <property type="entry name" value="thrB"/>
    <property type="match status" value="1"/>
</dbReference>
<dbReference type="FunFam" id="3.30.230.10:FF:000068">
    <property type="entry name" value="Homoserine kinase"/>
    <property type="match status" value="1"/>
</dbReference>
<keyword evidence="9 15" id="KW-0418">Kinase</keyword>
<protein>
    <recommendedName>
        <fullName evidence="4">Homoserine kinase</fullName>
        <ecNumber evidence="3">2.7.1.39</ecNumber>
    </recommendedName>
</protein>
<dbReference type="GO" id="GO:0005524">
    <property type="term" value="F:ATP binding"/>
    <property type="evidence" value="ECO:0007669"/>
    <property type="project" value="UniProtKB-KW"/>
</dbReference>
<reference evidence="15 16" key="1">
    <citation type="submission" date="2016-07" db="EMBL/GenBank/DDBJ databases">
        <title>Pervasive Adenine N6-methylation of Active Genes in Fungi.</title>
        <authorList>
            <consortium name="DOE Joint Genome Institute"/>
            <person name="Mondo S.J."/>
            <person name="Dannebaum R.O."/>
            <person name="Kuo R.C."/>
            <person name="Labutti K."/>
            <person name="Haridas S."/>
            <person name="Kuo A."/>
            <person name="Salamov A."/>
            <person name="Ahrendt S.R."/>
            <person name="Lipzen A."/>
            <person name="Sullivan W."/>
            <person name="Andreopoulos W.B."/>
            <person name="Clum A."/>
            <person name="Lindquist E."/>
            <person name="Daum C."/>
            <person name="Ramamoorthy G.K."/>
            <person name="Gryganskyi A."/>
            <person name="Culley D."/>
            <person name="Magnuson J.K."/>
            <person name="James T.Y."/>
            <person name="O'Malley M.A."/>
            <person name="Stajich J.E."/>
            <person name="Spatafora J.W."/>
            <person name="Visel A."/>
            <person name="Grigoriev I.V."/>
        </authorList>
    </citation>
    <scope>NUCLEOTIDE SEQUENCE [LARGE SCALE GENOMIC DNA]</scope>
    <source>
        <strain evidence="15 16">NRRL 2496</strain>
    </source>
</reference>
<evidence type="ECO:0000256" key="8">
    <source>
        <dbReference type="ARBA" id="ARBA00022741"/>
    </source>
</evidence>
<evidence type="ECO:0000259" key="13">
    <source>
        <dbReference type="Pfam" id="PF00288"/>
    </source>
</evidence>
<evidence type="ECO:0000256" key="3">
    <source>
        <dbReference type="ARBA" id="ARBA00012078"/>
    </source>
</evidence>
<comment type="function">
    <text evidence="12">Commits homoserine to the threonine biosynthesis pathway by catalyzing its O-phosphorylation.</text>
</comment>
<evidence type="ECO:0000256" key="9">
    <source>
        <dbReference type="ARBA" id="ARBA00022777"/>
    </source>
</evidence>
<comment type="caution">
    <text evidence="15">The sequence shown here is derived from an EMBL/GenBank/DDBJ whole genome shotgun (WGS) entry which is preliminary data.</text>
</comment>
<dbReference type="STRING" id="13706.A0A1X2HPS8"/>
<evidence type="ECO:0000256" key="11">
    <source>
        <dbReference type="ARBA" id="ARBA00049913"/>
    </source>
</evidence>
<feature type="domain" description="GHMP kinase C-terminal" evidence="14">
    <location>
        <begin position="260"/>
        <end position="325"/>
    </location>
</feature>
<evidence type="ECO:0000256" key="5">
    <source>
        <dbReference type="ARBA" id="ARBA00022605"/>
    </source>
</evidence>
<proteinExistence type="inferred from homology"/>
<dbReference type="UniPathway" id="UPA00050">
    <property type="reaction ID" value="UER00064"/>
</dbReference>
<organism evidence="15 16">
    <name type="scientific">Syncephalastrum racemosum</name>
    <name type="common">Filamentous fungus</name>
    <dbReference type="NCBI Taxonomy" id="13706"/>
    <lineage>
        <taxon>Eukaryota</taxon>
        <taxon>Fungi</taxon>
        <taxon>Fungi incertae sedis</taxon>
        <taxon>Mucoromycota</taxon>
        <taxon>Mucoromycotina</taxon>
        <taxon>Mucoromycetes</taxon>
        <taxon>Mucorales</taxon>
        <taxon>Syncephalastraceae</taxon>
        <taxon>Syncephalastrum</taxon>
    </lineage>
</organism>
<evidence type="ECO:0000313" key="15">
    <source>
        <dbReference type="EMBL" id="ORZ01394.1"/>
    </source>
</evidence>
<dbReference type="InParanoid" id="A0A1X2HPS8"/>
<dbReference type="InterPro" id="IPR014721">
    <property type="entry name" value="Ribsml_uS5_D2-typ_fold_subgr"/>
</dbReference>
<comment type="similarity">
    <text evidence="2">Belongs to the GHMP kinase family. Homoserine kinase subfamily.</text>
</comment>
<evidence type="ECO:0000259" key="14">
    <source>
        <dbReference type="Pfam" id="PF08544"/>
    </source>
</evidence>
<evidence type="ECO:0000313" key="16">
    <source>
        <dbReference type="Proteomes" id="UP000242180"/>
    </source>
</evidence>
<dbReference type="Pfam" id="PF08544">
    <property type="entry name" value="GHMP_kinases_C"/>
    <property type="match status" value="1"/>
</dbReference>
<dbReference type="InterPro" id="IPR020568">
    <property type="entry name" value="Ribosomal_Su5_D2-typ_SF"/>
</dbReference>
<evidence type="ECO:0000256" key="1">
    <source>
        <dbReference type="ARBA" id="ARBA00005015"/>
    </source>
</evidence>
<dbReference type="GO" id="GO:0009088">
    <property type="term" value="P:threonine biosynthetic process"/>
    <property type="evidence" value="ECO:0007669"/>
    <property type="project" value="UniProtKB-UniPathway"/>
</dbReference>
<dbReference type="PIRSF" id="PIRSF000676">
    <property type="entry name" value="Homoser_kin"/>
    <property type="match status" value="1"/>
</dbReference>
<dbReference type="Pfam" id="PF00288">
    <property type="entry name" value="GHMP_kinases_N"/>
    <property type="match status" value="1"/>
</dbReference>
<dbReference type="InterPro" id="IPR036554">
    <property type="entry name" value="GHMP_kinase_C_sf"/>
</dbReference>
<comment type="catalytic activity">
    <reaction evidence="11">
        <text>L-homoserine + ATP = O-phospho-L-homoserine + ADP + H(+)</text>
        <dbReference type="Rhea" id="RHEA:13985"/>
        <dbReference type="ChEBI" id="CHEBI:15378"/>
        <dbReference type="ChEBI" id="CHEBI:30616"/>
        <dbReference type="ChEBI" id="CHEBI:57476"/>
        <dbReference type="ChEBI" id="CHEBI:57590"/>
        <dbReference type="ChEBI" id="CHEBI:456216"/>
        <dbReference type="EC" id="2.7.1.39"/>
    </reaction>
    <physiologicalReaction direction="left-to-right" evidence="11">
        <dbReference type="Rhea" id="RHEA:13986"/>
    </physiologicalReaction>
</comment>
<dbReference type="FunCoup" id="A0A1X2HPS8">
    <property type="interactions" value="155"/>
</dbReference>
<keyword evidence="16" id="KW-1185">Reference proteome</keyword>
<dbReference type="InterPro" id="IPR000870">
    <property type="entry name" value="Homoserine_kinase"/>
</dbReference>
<evidence type="ECO:0000256" key="12">
    <source>
        <dbReference type="ARBA" id="ARBA00054121"/>
    </source>
</evidence>
<dbReference type="Gene3D" id="3.30.70.890">
    <property type="entry name" value="GHMP kinase, C-terminal domain"/>
    <property type="match status" value="1"/>
</dbReference>
<keyword evidence="8" id="KW-0547">Nucleotide-binding</keyword>
<evidence type="ECO:0000256" key="7">
    <source>
        <dbReference type="ARBA" id="ARBA00022697"/>
    </source>
</evidence>
<dbReference type="GO" id="GO:0004413">
    <property type="term" value="F:homoserine kinase activity"/>
    <property type="evidence" value="ECO:0007669"/>
    <property type="project" value="UniProtKB-EC"/>
</dbReference>
<keyword evidence="10" id="KW-0067">ATP-binding</keyword>